<protein>
    <submittedName>
        <fullName evidence="2">Uncharacterized protein</fullName>
    </submittedName>
</protein>
<dbReference type="InterPro" id="IPR046305">
    <property type="entry name" value="DUF6420"/>
</dbReference>
<accession>A0ABQ3Q7Q4</accession>
<dbReference type="EMBL" id="BNDX01000013">
    <property type="protein sequence ID" value="GHI33314.1"/>
    <property type="molecule type" value="Genomic_DNA"/>
</dbReference>
<proteinExistence type="predicted"/>
<keyword evidence="3" id="KW-1185">Reference proteome</keyword>
<comment type="caution">
    <text evidence="2">The sequence shown here is derived from an EMBL/GenBank/DDBJ whole genome shotgun (WGS) entry which is preliminary data.</text>
</comment>
<feature type="compositionally biased region" description="Basic and acidic residues" evidence="1">
    <location>
        <begin position="42"/>
        <end position="61"/>
    </location>
</feature>
<reference evidence="2" key="1">
    <citation type="submission" date="2024-05" db="EMBL/GenBank/DDBJ databases">
        <title>Whole genome shotgun sequence of Streptomyces daghestanicus NBRC 12762.</title>
        <authorList>
            <person name="Komaki H."/>
            <person name="Tamura T."/>
        </authorList>
    </citation>
    <scope>NUCLEOTIDE SEQUENCE</scope>
    <source>
        <strain evidence="2">NBRC 12762</strain>
    </source>
</reference>
<feature type="compositionally biased region" description="Basic and acidic residues" evidence="1">
    <location>
        <begin position="7"/>
        <end position="16"/>
    </location>
</feature>
<dbReference type="Proteomes" id="UP001052655">
    <property type="component" value="Unassembled WGS sequence"/>
</dbReference>
<dbReference type="Pfam" id="PF19984">
    <property type="entry name" value="DUF6420"/>
    <property type="match status" value="1"/>
</dbReference>
<organism evidence="2 3">
    <name type="scientific">Streptomyces daghestanicus</name>
    <dbReference type="NCBI Taxonomy" id="66885"/>
    <lineage>
        <taxon>Bacteria</taxon>
        <taxon>Bacillati</taxon>
        <taxon>Actinomycetota</taxon>
        <taxon>Actinomycetes</taxon>
        <taxon>Kitasatosporales</taxon>
        <taxon>Streptomycetaceae</taxon>
        <taxon>Streptomyces</taxon>
    </lineage>
</organism>
<evidence type="ECO:0000256" key="1">
    <source>
        <dbReference type="SAM" id="MobiDB-lite"/>
    </source>
</evidence>
<gene>
    <name evidence="2" type="ORF">Sdagh_50440</name>
</gene>
<feature type="compositionally biased region" description="Low complexity" evidence="1">
    <location>
        <begin position="62"/>
        <end position="82"/>
    </location>
</feature>
<dbReference type="RefSeq" id="WP_190078354.1">
    <property type="nucleotide sequence ID" value="NZ_BMTC01000036.1"/>
</dbReference>
<sequence length="238" mass="25461">MARTARRPQEDARDPKPPPAQGRHPQLGATGAGPAGPLGRWPADDHQDDDQNHEAADRAGETRSAARTAAPPARTSSTTGAPSCGALEVKLPLIHPYAPVQAGRYVTPGGGRLTIRKAEENATYLRITLDHLGCPAQCTPEKDAAFRRLALAVEGYCVHAACRRSPAFSDGALRCFELRNGTVTPAAFVRAVLAVELGDPLVPVGRIAAESEARFEPVRPPEDSDEEDQGEFLWPYCT</sequence>
<evidence type="ECO:0000313" key="2">
    <source>
        <dbReference type="EMBL" id="GHI33314.1"/>
    </source>
</evidence>
<name>A0ABQ3Q7Q4_9ACTN</name>
<feature type="region of interest" description="Disordered" evidence="1">
    <location>
        <begin position="1"/>
        <end position="82"/>
    </location>
</feature>
<evidence type="ECO:0000313" key="3">
    <source>
        <dbReference type="Proteomes" id="UP001052655"/>
    </source>
</evidence>